<evidence type="ECO:0000259" key="2">
    <source>
        <dbReference type="PROSITE" id="PS51099"/>
    </source>
</evidence>
<sequence length="90" mass="9807">MKIVTICGMGVGTSVIAKMNVENLLKKLNLDGDVQSCDLGSVTSTNADIYVTTKEIYETLPDSIKSKTIQISNFVVMKEVEEALIPVLKK</sequence>
<dbReference type="KEGG" id="txy:Thexy_2138"/>
<proteinExistence type="predicted"/>
<dbReference type="Proteomes" id="UP000007239">
    <property type="component" value="Chromosome"/>
</dbReference>
<dbReference type="eggNOG" id="COG3414">
    <property type="taxonomic scope" value="Bacteria"/>
</dbReference>
<keyword evidence="4" id="KW-1185">Reference proteome</keyword>
<organism evidence="3 4">
    <name type="scientific">Thermoanaerobacterium xylanolyticum (strain ATCC 49914 / DSM 7097 / LX-11)</name>
    <dbReference type="NCBI Taxonomy" id="858215"/>
    <lineage>
        <taxon>Bacteria</taxon>
        <taxon>Bacillati</taxon>
        <taxon>Bacillota</taxon>
        <taxon>Clostridia</taxon>
        <taxon>Thermoanaerobacterales</taxon>
        <taxon>Thermoanaerobacteraceae</taxon>
        <taxon>Thermoanaerobacterium</taxon>
    </lineage>
</organism>
<dbReference type="Gene3D" id="3.40.50.2300">
    <property type="match status" value="1"/>
</dbReference>
<gene>
    <name evidence="3" type="ordered locus">Thexy_2138</name>
</gene>
<dbReference type="InterPro" id="IPR003501">
    <property type="entry name" value="PTS_EIIB_2/3"/>
</dbReference>
<dbReference type="GO" id="GO:0009401">
    <property type="term" value="P:phosphoenolpyruvate-dependent sugar phosphotransferase system"/>
    <property type="evidence" value="ECO:0007669"/>
    <property type="project" value="InterPro"/>
</dbReference>
<dbReference type="GO" id="GO:0008982">
    <property type="term" value="F:protein-N(PI)-phosphohistidine-sugar phosphotransferase activity"/>
    <property type="evidence" value="ECO:0007669"/>
    <property type="project" value="InterPro"/>
</dbReference>
<dbReference type="CDD" id="cd05563">
    <property type="entry name" value="PTS_IIB_ascorbate"/>
    <property type="match status" value="1"/>
</dbReference>
<reference evidence="3" key="1">
    <citation type="submission" date="2011-05" db="EMBL/GenBank/DDBJ databases">
        <title>Complete sequence of Thermoanaerobacterium xylanolyticum LX-11.</title>
        <authorList>
            <consortium name="US DOE Joint Genome Institute"/>
            <person name="Lucas S."/>
            <person name="Han J."/>
            <person name="Lapidus A."/>
            <person name="Cheng J.-F."/>
            <person name="Goodwin L."/>
            <person name="Pitluck S."/>
            <person name="Peters L."/>
            <person name="Mikhailova N."/>
            <person name="Lu M."/>
            <person name="Han C."/>
            <person name="Tapia R."/>
            <person name="Land M."/>
            <person name="Hauser L."/>
            <person name="Kyrpides N."/>
            <person name="Ivanova N."/>
            <person name="Pagani I."/>
            <person name="Hemme C."/>
            <person name="Woyke T."/>
        </authorList>
    </citation>
    <scope>NUCLEOTIDE SEQUENCE</scope>
    <source>
        <strain evidence="3">LX-11</strain>
    </source>
</reference>
<dbReference type="AlphaFoldDB" id="F6BKR3"/>
<evidence type="ECO:0000313" key="3">
    <source>
        <dbReference type="EMBL" id="AEF18146.1"/>
    </source>
</evidence>
<protein>
    <submittedName>
        <fullName evidence="3">Phosphotransferase system lactose/cellobiose-specific IIB subunit</fullName>
    </submittedName>
</protein>
<dbReference type="InterPro" id="IPR013011">
    <property type="entry name" value="PTS_EIIB_2"/>
</dbReference>
<keyword evidence="1 3" id="KW-0808">Transferase</keyword>
<dbReference type="STRING" id="858215.Thexy_2138"/>
<dbReference type="RefSeq" id="WP_013788875.1">
    <property type="nucleotide sequence ID" value="NC_015555.1"/>
</dbReference>
<accession>F6BKR3</accession>
<dbReference type="PROSITE" id="PS51099">
    <property type="entry name" value="PTS_EIIB_TYPE_2"/>
    <property type="match status" value="1"/>
</dbReference>
<dbReference type="EMBL" id="CP002739">
    <property type="protein sequence ID" value="AEF18146.1"/>
    <property type="molecule type" value="Genomic_DNA"/>
</dbReference>
<evidence type="ECO:0000256" key="1">
    <source>
        <dbReference type="ARBA" id="ARBA00022679"/>
    </source>
</evidence>
<dbReference type="Pfam" id="PF02302">
    <property type="entry name" value="PTS_IIB"/>
    <property type="match status" value="1"/>
</dbReference>
<feature type="domain" description="PTS EIIB type-2" evidence="2">
    <location>
        <begin position="1"/>
        <end position="90"/>
    </location>
</feature>
<dbReference type="SUPFAM" id="SSF52794">
    <property type="entry name" value="PTS system IIB component-like"/>
    <property type="match status" value="1"/>
</dbReference>
<dbReference type="InterPro" id="IPR036095">
    <property type="entry name" value="PTS_EIIB-like_sf"/>
</dbReference>
<name>F6BKR3_THEXL</name>
<dbReference type="HOGENOM" id="CLU_159248_0_0_9"/>
<evidence type="ECO:0000313" key="4">
    <source>
        <dbReference type="Proteomes" id="UP000007239"/>
    </source>
</evidence>